<accession>A0ABX0UGE7</accession>
<dbReference type="RefSeq" id="WP_167191059.1">
    <property type="nucleotide sequence ID" value="NZ_JAASQL010000012.1"/>
</dbReference>
<organism evidence="2 3">
    <name type="scientific">Wenyingzhuangia heitensis</name>
    <dbReference type="NCBI Taxonomy" id="1487859"/>
    <lineage>
        <taxon>Bacteria</taxon>
        <taxon>Pseudomonadati</taxon>
        <taxon>Bacteroidota</taxon>
        <taxon>Flavobacteriia</taxon>
        <taxon>Flavobacteriales</taxon>
        <taxon>Flavobacteriaceae</taxon>
        <taxon>Wenyingzhuangia</taxon>
    </lineage>
</organism>
<keyword evidence="3" id="KW-1185">Reference proteome</keyword>
<dbReference type="EMBL" id="JAASQL010000012">
    <property type="protein sequence ID" value="NIJ46611.1"/>
    <property type="molecule type" value="Genomic_DNA"/>
</dbReference>
<gene>
    <name evidence="2" type="ORF">FHR24_003101</name>
</gene>
<feature type="compositionally biased region" description="Basic and acidic residues" evidence="1">
    <location>
        <begin position="187"/>
        <end position="214"/>
    </location>
</feature>
<reference evidence="2 3" key="1">
    <citation type="submission" date="2020-03" db="EMBL/GenBank/DDBJ databases">
        <title>Genomic Encyclopedia of Type Strains, Phase IV (KMG-IV): sequencing the most valuable type-strain genomes for metagenomic binning, comparative biology and taxonomic classification.</title>
        <authorList>
            <person name="Goeker M."/>
        </authorList>
    </citation>
    <scope>NUCLEOTIDE SEQUENCE [LARGE SCALE GENOMIC DNA]</scope>
    <source>
        <strain evidence="2 3">DSM 101599</strain>
    </source>
</reference>
<sequence>MKDKIKVKHSELEKTIGIDIKPITSHYLKKGIEYSNVSINAKEKKFIEQQPYPSIYWAFCAVGALIGTENMEGTMDGKADAMRHCLWGACMAKFVGGHTARIMLDNHEYGREDLYDNYNNDIAVRIGLSGKINLWNECKEALKTGKLKYKKPVRKPSKKTKPKPKQKPEKDERLGTDNSVRGRRTSNKPEKPEKPSRPEKPEKPKKDDLLGPLG</sequence>
<feature type="compositionally biased region" description="Basic residues" evidence="1">
    <location>
        <begin position="147"/>
        <end position="165"/>
    </location>
</feature>
<proteinExistence type="predicted"/>
<evidence type="ECO:0000313" key="2">
    <source>
        <dbReference type="EMBL" id="NIJ46611.1"/>
    </source>
</evidence>
<protein>
    <submittedName>
        <fullName evidence="2">Uncharacterized protein</fullName>
    </submittedName>
</protein>
<dbReference type="Proteomes" id="UP000745859">
    <property type="component" value="Unassembled WGS sequence"/>
</dbReference>
<evidence type="ECO:0000313" key="3">
    <source>
        <dbReference type="Proteomes" id="UP000745859"/>
    </source>
</evidence>
<name>A0ABX0UGE7_9FLAO</name>
<feature type="compositionally biased region" description="Basic and acidic residues" evidence="1">
    <location>
        <begin position="166"/>
        <end position="175"/>
    </location>
</feature>
<feature type="region of interest" description="Disordered" evidence="1">
    <location>
        <begin position="147"/>
        <end position="214"/>
    </location>
</feature>
<evidence type="ECO:0000256" key="1">
    <source>
        <dbReference type="SAM" id="MobiDB-lite"/>
    </source>
</evidence>
<comment type="caution">
    <text evidence="2">The sequence shown here is derived from an EMBL/GenBank/DDBJ whole genome shotgun (WGS) entry which is preliminary data.</text>
</comment>